<dbReference type="InterPro" id="IPR035979">
    <property type="entry name" value="RBD_domain_sf"/>
</dbReference>
<keyword evidence="2 7" id="KW-0808">Transferase</keyword>
<evidence type="ECO:0000256" key="2">
    <source>
        <dbReference type="ARBA" id="ARBA00022679"/>
    </source>
</evidence>
<feature type="binding site" evidence="7">
    <location>
        <position position="470"/>
    </location>
    <ligand>
        <name>S-adenosyl-L-methionine</name>
        <dbReference type="ChEBI" id="CHEBI:59789"/>
    </ligand>
</feature>
<evidence type="ECO:0000256" key="4">
    <source>
        <dbReference type="ARBA" id="ARBA00033763"/>
    </source>
</evidence>
<dbReference type="InterPro" id="IPR034262">
    <property type="entry name" value="TRMT2A_RRM"/>
</dbReference>
<dbReference type="PANTHER" id="PTHR45904">
    <property type="entry name" value="TRNA (URACIL-5-)-METHYLTRANSFERASE"/>
    <property type="match status" value="1"/>
</dbReference>
<dbReference type="GO" id="GO:0006396">
    <property type="term" value="P:RNA processing"/>
    <property type="evidence" value="ECO:0007669"/>
    <property type="project" value="InterPro"/>
</dbReference>
<comment type="similarity">
    <text evidence="7">Belongs to the class I-like SAM-binding methyltransferase superfamily. RNA M5U methyltransferase family.</text>
</comment>
<feature type="binding site" evidence="7">
    <location>
        <position position="519"/>
    </location>
    <ligand>
        <name>S-adenosyl-L-methionine</name>
        <dbReference type="ChEBI" id="CHEBI:59789"/>
    </ligand>
</feature>
<organism evidence="10 11">
    <name type="scientific">Paralvinella palmiformis</name>
    <dbReference type="NCBI Taxonomy" id="53620"/>
    <lineage>
        <taxon>Eukaryota</taxon>
        <taxon>Metazoa</taxon>
        <taxon>Spiralia</taxon>
        <taxon>Lophotrochozoa</taxon>
        <taxon>Annelida</taxon>
        <taxon>Polychaeta</taxon>
        <taxon>Sedentaria</taxon>
        <taxon>Canalipalpata</taxon>
        <taxon>Terebellida</taxon>
        <taxon>Terebelliformia</taxon>
        <taxon>Alvinellidae</taxon>
        <taxon>Paralvinella</taxon>
    </lineage>
</organism>
<evidence type="ECO:0000313" key="10">
    <source>
        <dbReference type="EMBL" id="KAK2145992.1"/>
    </source>
</evidence>
<keyword evidence="11" id="KW-1185">Reference proteome</keyword>
<dbReference type="GO" id="GO:0030697">
    <property type="term" value="F:tRNA (uracil(54)-C5)-methyltransferase activity, S-adenosyl methionine-dependent"/>
    <property type="evidence" value="ECO:0007669"/>
    <property type="project" value="UniProtKB-EC"/>
</dbReference>
<dbReference type="InterPro" id="IPR045850">
    <property type="entry name" value="TRM2_met"/>
</dbReference>
<dbReference type="InterPro" id="IPR029063">
    <property type="entry name" value="SAM-dependent_MTases_sf"/>
</dbReference>
<evidence type="ECO:0000256" key="5">
    <source>
        <dbReference type="ARBA" id="ARBA00047278"/>
    </source>
</evidence>
<dbReference type="InterPro" id="IPR000504">
    <property type="entry name" value="RRM_dom"/>
</dbReference>
<protein>
    <recommendedName>
        <fullName evidence="4">tRNA (uracil(54)-C(5))-methyltransferase</fullName>
        <ecNumber evidence="4">2.1.1.35</ecNumber>
    </recommendedName>
</protein>
<dbReference type="InterPro" id="IPR012677">
    <property type="entry name" value="Nucleotide-bd_a/b_plait_sf"/>
</dbReference>
<gene>
    <name evidence="10" type="ORF">LSH36_641g00053</name>
</gene>
<dbReference type="CDD" id="cd02440">
    <property type="entry name" value="AdoMet_MTases"/>
    <property type="match status" value="1"/>
</dbReference>
<dbReference type="GO" id="GO:0032259">
    <property type="term" value="P:methylation"/>
    <property type="evidence" value="ECO:0007669"/>
    <property type="project" value="UniProtKB-KW"/>
</dbReference>
<keyword evidence="3 7" id="KW-0949">S-adenosyl-L-methionine</keyword>
<accession>A0AAD9J3K5</accession>
<dbReference type="AlphaFoldDB" id="A0AAD9J3K5"/>
<feature type="region of interest" description="Disordered" evidence="8">
    <location>
        <begin position="132"/>
        <end position="170"/>
    </location>
</feature>
<dbReference type="PANTHER" id="PTHR45904:SF2">
    <property type="entry name" value="TRNA (URACIL-5-)-METHYLTRANSFERASE HOMOLOG A"/>
    <property type="match status" value="1"/>
</dbReference>
<feature type="active site" description="Nucleophile" evidence="7">
    <location>
        <position position="547"/>
    </location>
</feature>
<dbReference type="InterPro" id="IPR030391">
    <property type="entry name" value="MeTrfase_TrmA_CS"/>
</dbReference>
<name>A0AAD9J3K5_9ANNE</name>
<evidence type="ECO:0000256" key="8">
    <source>
        <dbReference type="SAM" id="MobiDB-lite"/>
    </source>
</evidence>
<dbReference type="CDD" id="cd12439">
    <property type="entry name" value="RRM_TRMT2A"/>
    <property type="match status" value="1"/>
</dbReference>
<evidence type="ECO:0000256" key="1">
    <source>
        <dbReference type="ARBA" id="ARBA00022603"/>
    </source>
</evidence>
<evidence type="ECO:0000256" key="7">
    <source>
        <dbReference type="PROSITE-ProRule" id="PRU01024"/>
    </source>
</evidence>
<feature type="domain" description="RRM" evidence="9">
    <location>
        <begin position="65"/>
        <end position="138"/>
    </location>
</feature>
<keyword evidence="1 7" id="KW-0489">Methyltransferase</keyword>
<dbReference type="Proteomes" id="UP001208570">
    <property type="component" value="Unassembled WGS sequence"/>
</dbReference>
<evidence type="ECO:0000256" key="6">
    <source>
        <dbReference type="PROSITE-ProRule" id="PRU00176"/>
    </source>
</evidence>
<dbReference type="PROSITE" id="PS51687">
    <property type="entry name" value="SAM_MT_RNA_M5U"/>
    <property type="match status" value="1"/>
</dbReference>
<dbReference type="InterPro" id="IPR010280">
    <property type="entry name" value="U5_MeTrfase_fam"/>
</dbReference>
<feature type="compositionally biased region" description="Basic and acidic residues" evidence="8">
    <location>
        <begin position="1"/>
        <end position="23"/>
    </location>
</feature>
<dbReference type="Pfam" id="PF05958">
    <property type="entry name" value="tRNA_U5-meth_tr"/>
    <property type="match status" value="1"/>
</dbReference>
<feature type="binding site" evidence="7">
    <location>
        <position position="420"/>
    </location>
    <ligand>
        <name>S-adenosyl-L-methionine</name>
        <dbReference type="ChEBI" id="CHEBI:59789"/>
    </ligand>
</feature>
<keyword evidence="6" id="KW-0694">RNA-binding</keyword>
<sequence>MAENQFKDNEACSEKDNDSDKQETAVNLSSSCQLATSPSEQASGQTSDIDPFAYLKRDEFTSEIFKIEMNNLPKKCGIGQLRKKLVALGLKPRKVKVLQSGLYGFANFKCEEERQKALEVLDGLQWKGKQMKVKKANPSADPFLKKRKQEADGGPDSKISKTDSEDENLSLSERLNQAVSPLWKVPYDKQLEEKTSQTHSFIKRLGRDIEKNIFDQSLKDWFRSQFKNCKGLCCDLLPIKPSPVLNSYRNKCEFTIGQSPDGQDKTVGFRLGSYKGGSISVVEPEDCLIIPESMKHCVKTLQHFLQTLSDKPGFDPQTRAGNWKMVLVRTNQRNDIMMVVYFHPQKLPEEVIAAEKQKLREYFTTGLGREAGIKALYFQIQSDRHEQDEEIFCEHLEGDKFIMEDLLEMKFRISPQSFFQVNARAAEILYSTVGDWCNITSDTVLLDICCGTGTIGLSLAKRLKNVVGIELCKEAVDDAKINAENNGIQNVKFYCGKAETLLPSIIGQFDRNDVVAVVDPPRAGLHQDVIKAIRKCTGVKRLVYVSCKPTGALANLLDLTRSESRRVKGPPFRLIQAIPVDLFPHTPHFELVMLLEREDETIMASPERTAEETIINELL</sequence>
<dbReference type="SUPFAM" id="SSF54928">
    <property type="entry name" value="RNA-binding domain, RBD"/>
    <property type="match status" value="1"/>
</dbReference>
<dbReference type="Gene3D" id="3.40.50.150">
    <property type="entry name" value="Vaccinia Virus protein VP39"/>
    <property type="match status" value="1"/>
</dbReference>
<dbReference type="Gene3D" id="3.30.70.330">
    <property type="match status" value="1"/>
</dbReference>
<feature type="compositionally biased region" description="Polar residues" evidence="8">
    <location>
        <begin position="24"/>
        <end position="48"/>
    </location>
</feature>
<dbReference type="GO" id="GO:0003723">
    <property type="term" value="F:RNA binding"/>
    <property type="evidence" value="ECO:0007669"/>
    <property type="project" value="UniProtKB-UniRule"/>
</dbReference>
<dbReference type="EC" id="2.1.1.35" evidence="4"/>
<dbReference type="NCBIfam" id="TIGR00479">
    <property type="entry name" value="rumA"/>
    <property type="match status" value="1"/>
</dbReference>
<evidence type="ECO:0000256" key="3">
    <source>
        <dbReference type="ARBA" id="ARBA00022691"/>
    </source>
</evidence>
<dbReference type="SUPFAM" id="SSF53335">
    <property type="entry name" value="S-adenosyl-L-methionine-dependent methyltransferases"/>
    <property type="match status" value="1"/>
</dbReference>
<reference evidence="10" key="1">
    <citation type="journal article" date="2023" name="Mol. Biol. Evol.">
        <title>Third-Generation Sequencing Reveals the Adaptive Role of the Epigenome in Three Deep-Sea Polychaetes.</title>
        <authorList>
            <person name="Perez M."/>
            <person name="Aroh O."/>
            <person name="Sun Y."/>
            <person name="Lan Y."/>
            <person name="Juniper S.K."/>
            <person name="Young C.R."/>
            <person name="Angers B."/>
            <person name="Qian P.Y."/>
        </authorList>
    </citation>
    <scope>NUCLEOTIDE SEQUENCE</scope>
    <source>
        <strain evidence="10">P08H-3</strain>
    </source>
</reference>
<proteinExistence type="inferred from homology"/>
<dbReference type="PROSITE" id="PS50102">
    <property type="entry name" value="RRM"/>
    <property type="match status" value="1"/>
</dbReference>
<comment type="caution">
    <text evidence="7">Lacks conserved residue(s) required for the propagation of feature annotation.</text>
</comment>
<comment type="caution">
    <text evidence="10">The sequence shown here is derived from an EMBL/GenBank/DDBJ whole genome shotgun (WGS) entry which is preliminary data.</text>
</comment>
<dbReference type="Gene3D" id="2.40.50.1070">
    <property type="match status" value="1"/>
</dbReference>
<dbReference type="EMBL" id="JAODUP010000641">
    <property type="protein sequence ID" value="KAK2145992.1"/>
    <property type="molecule type" value="Genomic_DNA"/>
</dbReference>
<feature type="region of interest" description="Disordered" evidence="8">
    <location>
        <begin position="1"/>
        <end position="48"/>
    </location>
</feature>
<comment type="catalytic activity">
    <reaction evidence="5">
        <text>uridine(54) in tRNA + S-adenosyl-L-methionine = 5-methyluridine(54) in tRNA + S-adenosyl-L-homocysteine + H(+)</text>
        <dbReference type="Rhea" id="RHEA:42712"/>
        <dbReference type="Rhea" id="RHEA-COMP:10167"/>
        <dbReference type="Rhea" id="RHEA-COMP:10193"/>
        <dbReference type="ChEBI" id="CHEBI:15378"/>
        <dbReference type="ChEBI" id="CHEBI:57856"/>
        <dbReference type="ChEBI" id="CHEBI:59789"/>
        <dbReference type="ChEBI" id="CHEBI:65315"/>
        <dbReference type="ChEBI" id="CHEBI:74447"/>
        <dbReference type="EC" id="2.1.1.35"/>
    </reaction>
    <physiologicalReaction direction="left-to-right" evidence="5">
        <dbReference type="Rhea" id="RHEA:42713"/>
    </physiologicalReaction>
</comment>
<dbReference type="PROSITE" id="PS01231">
    <property type="entry name" value="TRMA_2"/>
    <property type="match status" value="1"/>
</dbReference>
<evidence type="ECO:0000259" key="9">
    <source>
        <dbReference type="PROSITE" id="PS50102"/>
    </source>
</evidence>
<evidence type="ECO:0000313" key="11">
    <source>
        <dbReference type="Proteomes" id="UP001208570"/>
    </source>
</evidence>